<accession>A0A094QH43</accession>
<organism evidence="8">
    <name type="scientific">freshwater metagenome</name>
    <dbReference type="NCBI Taxonomy" id="449393"/>
    <lineage>
        <taxon>unclassified sequences</taxon>
        <taxon>metagenomes</taxon>
        <taxon>ecological metagenomes</taxon>
    </lineage>
</organism>
<dbReference type="GO" id="GO:0010181">
    <property type="term" value="F:FMN binding"/>
    <property type="evidence" value="ECO:0007669"/>
    <property type="project" value="InterPro"/>
</dbReference>
<feature type="compositionally biased region" description="Polar residues" evidence="5">
    <location>
        <begin position="127"/>
        <end position="137"/>
    </location>
</feature>
<dbReference type="AlphaFoldDB" id="A0A094QH43"/>
<dbReference type="InterPro" id="IPR011576">
    <property type="entry name" value="Pyridox_Oxase_N"/>
</dbReference>
<evidence type="ECO:0000256" key="2">
    <source>
        <dbReference type="ARBA" id="ARBA00022630"/>
    </source>
</evidence>
<keyword evidence="2" id="KW-0285">Flavoprotein</keyword>
<dbReference type="PIRSF" id="PIRSF000190">
    <property type="entry name" value="Pyd_amn-ph_oxd"/>
    <property type="match status" value="1"/>
</dbReference>
<dbReference type="GO" id="GO:0004733">
    <property type="term" value="F:pyridoxamine phosphate oxidase activity"/>
    <property type="evidence" value="ECO:0007669"/>
    <property type="project" value="InterPro"/>
</dbReference>
<dbReference type="InterPro" id="IPR012349">
    <property type="entry name" value="Split_barrel_FMN-bd"/>
</dbReference>
<evidence type="ECO:0000313" key="8">
    <source>
        <dbReference type="EMBL" id="KGA13676.1"/>
    </source>
</evidence>
<evidence type="ECO:0000256" key="3">
    <source>
        <dbReference type="ARBA" id="ARBA00022643"/>
    </source>
</evidence>
<dbReference type="NCBIfam" id="NF004231">
    <property type="entry name" value="PRK05679.1"/>
    <property type="match status" value="1"/>
</dbReference>
<dbReference type="NCBIfam" id="TIGR00558">
    <property type="entry name" value="pdxH"/>
    <property type="match status" value="1"/>
</dbReference>
<name>A0A094QH43_9ZZZZ</name>
<reference evidence="8" key="1">
    <citation type="submission" date="2014-06" db="EMBL/GenBank/DDBJ databases">
        <title>Key roles for freshwater Actinobacteria revealed by deep metagenomic sequencing.</title>
        <authorList>
            <person name="Ghai R."/>
            <person name="Mizuno C.M."/>
            <person name="Picazo A."/>
            <person name="Camacho A."/>
            <person name="Rodriguez-Valera F."/>
        </authorList>
    </citation>
    <scope>NUCLEOTIDE SEQUENCE</scope>
</reference>
<comment type="caution">
    <text evidence="8">The sequence shown here is derived from an EMBL/GenBank/DDBJ whole genome shotgun (WGS) entry which is preliminary data.</text>
</comment>
<protein>
    <submittedName>
        <fullName evidence="8">Pyridoxamine 5'-phosphate oxidase</fullName>
    </submittedName>
</protein>
<evidence type="ECO:0000256" key="4">
    <source>
        <dbReference type="ARBA" id="ARBA00023002"/>
    </source>
</evidence>
<dbReference type="InterPro" id="IPR019576">
    <property type="entry name" value="Pyridoxamine_oxidase_dimer_C"/>
</dbReference>
<evidence type="ECO:0000259" key="7">
    <source>
        <dbReference type="Pfam" id="PF10590"/>
    </source>
</evidence>
<dbReference type="PANTHER" id="PTHR10851:SF0">
    <property type="entry name" value="PYRIDOXINE-5'-PHOSPHATE OXIDASE"/>
    <property type="match status" value="1"/>
</dbReference>
<dbReference type="GO" id="GO:0008615">
    <property type="term" value="P:pyridoxine biosynthetic process"/>
    <property type="evidence" value="ECO:0007669"/>
    <property type="project" value="InterPro"/>
</dbReference>
<dbReference type="InterPro" id="IPR000659">
    <property type="entry name" value="Pyridox_Oxase"/>
</dbReference>
<keyword evidence="4" id="KW-0560">Oxidoreductase</keyword>
<feature type="domain" description="Pyridoxine 5'-phosphate oxidase dimerisation C-terminal" evidence="7">
    <location>
        <begin position="171"/>
        <end position="217"/>
    </location>
</feature>
<evidence type="ECO:0000256" key="1">
    <source>
        <dbReference type="ARBA" id="ARBA00001917"/>
    </source>
</evidence>
<dbReference type="Pfam" id="PF10590">
    <property type="entry name" value="PNP_phzG_C"/>
    <property type="match status" value="1"/>
</dbReference>
<keyword evidence="3" id="KW-0288">FMN</keyword>
<feature type="region of interest" description="Disordered" evidence="5">
    <location>
        <begin position="117"/>
        <end position="137"/>
    </location>
</feature>
<dbReference type="PANTHER" id="PTHR10851">
    <property type="entry name" value="PYRIDOXINE-5-PHOSPHATE OXIDASE"/>
    <property type="match status" value="1"/>
</dbReference>
<gene>
    <name evidence="8" type="ORF">GM51_19160</name>
</gene>
<dbReference type="SUPFAM" id="SSF50475">
    <property type="entry name" value="FMN-binding split barrel"/>
    <property type="match status" value="1"/>
</dbReference>
<feature type="domain" description="Pyridoxamine 5'-phosphate oxidase N-terminal" evidence="6">
    <location>
        <begin position="35"/>
        <end position="155"/>
    </location>
</feature>
<dbReference type="Pfam" id="PF01243">
    <property type="entry name" value="PNPOx_N"/>
    <property type="match status" value="1"/>
</dbReference>
<dbReference type="HAMAP" id="MF_01629">
    <property type="entry name" value="PdxH"/>
    <property type="match status" value="1"/>
</dbReference>
<dbReference type="EMBL" id="JNSL01000177">
    <property type="protein sequence ID" value="KGA13676.1"/>
    <property type="molecule type" value="Genomic_DNA"/>
</dbReference>
<sequence length="217" mass="24620">MDSLNRHEDYGQESLEEGHLLDDPIAQFKAWLIDAEQAGIYEPNAFVLGTVDSENQPRSRTVLLKGVDEKGFFFASNYLSRKGEALAVNNKVSAVFGWYSMYRQVLIQGTAEKVESHESDEYHASRPHNSQVAAWSSKQSSPIESRSALDAQYDQALKRFEGADVPRPDFWGGYRIVPTRIEFWKGRSNRMHDRIEFVRTVGPDGSFGAWSTSRLQP</sequence>
<evidence type="ECO:0000256" key="5">
    <source>
        <dbReference type="SAM" id="MobiDB-lite"/>
    </source>
</evidence>
<dbReference type="Gene3D" id="2.30.110.10">
    <property type="entry name" value="Electron Transport, Fmn-binding Protein, Chain A"/>
    <property type="match status" value="1"/>
</dbReference>
<proteinExistence type="inferred from homology"/>
<comment type="cofactor">
    <cofactor evidence="1">
        <name>FMN</name>
        <dbReference type="ChEBI" id="CHEBI:58210"/>
    </cofactor>
</comment>
<evidence type="ECO:0000259" key="6">
    <source>
        <dbReference type="Pfam" id="PF01243"/>
    </source>
</evidence>